<proteinExistence type="predicted"/>
<organism evidence="1 2">
    <name type="scientific">Xylanibacter ruminicola</name>
    <name type="common">Prevotella ruminicola</name>
    <dbReference type="NCBI Taxonomy" id="839"/>
    <lineage>
        <taxon>Bacteria</taxon>
        <taxon>Pseudomonadati</taxon>
        <taxon>Bacteroidota</taxon>
        <taxon>Bacteroidia</taxon>
        <taxon>Bacteroidales</taxon>
        <taxon>Prevotellaceae</taxon>
        <taxon>Xylanibacter</taxon>
    </lineage>
</organism>
<evidence type="ECO:0000313" key="1">
    <source>
        <dbReference type="EMBL" id="SEA03491.1"/>
    </source>
</evidence>
<dbReference type="RefSeq" id="WP_074759990.1">
    <property type="nucleotide sequence ID" value="NZ_FNRF01000001.1"/>
</dbReference>
<dbReference type="EMBL" id="FNRF01000001">
    <property type="protein sequence ID" value="SEA03491.1"/>
    <property type="molecule type" value="Genomic_DNA"/>
</dbReference>
<sequence>MTNASFKALKEKVGVDDIAYSLGYRLKREAGVGKYIEMALPDGRGGNTDTLVISNPKSKVSQLYFHRSGAKGGDVVDLIMENINSFSESGKDKWEKAQKVMAKFANEPIPDYGDSKYLEKAGYKDNQPFDPNRWEVTPATEHMHHVMSYFEPRGIRQETVEVFAPFLVRVKDLQAKNYDNFNLGFPYKVPGSDEVAGYEIRGYKGYKSKAAGTNSSSAAWIVDMSDGNPDSVKNVFFGESGYDIMAFYQLNRQKIEKESSVFVSLGGSFSNQQFSGIMRHYGQAKAVDCCDNDLNGRIYGIRMAGLLDGVHFNISKTNEEVHLTVKGQEHVMDAATASIHELTKFMEVNPRVAEWKPAKAFKDWNDQAMNKPMEPMALANKYQRNEKLAEDRAKGVKL</sequence>
<evidence type="ECO:0000313" key="2">
    <source>
        <dbReference type="Proteomes" id="UP000182257"/>
    </source>
</evidence>
<dbReference type="AlphaFoldDB" id="A0A1H3XXA9"/>
<name>A0A1H3XXA9_XYLRU</name>
<dbReference type="Proteomes" id="UP000182257">
    <property type="component" value="Unassembled WGS sequence"/>
</dbReference>
<reference evidence="1 2" key="1">
    <citation type="submission" date="2016-10" db="EMBL/GenBank/DDBJ databases">
        <authorList>
            <person name="de Groot N.N."/>
        </authorList>
    </citation>
    <scope>NUCLEOTIDE SEQUENCE [LARGE SCALE GENOMIC DNA]</scope>
    <source>
        <strain evidence="1 2">D31d</strain>
    </source>
</reference>
<protein>
    <recommendedName>
        <fullName evidence="3">DUF3991 domain-containing protein</fullName>
    </recommendedName>
</protein>
<gene>
    <name evidence="1" type="ORF">SAMN05216462_0388</name>
</gene>
<evidence type="ECO:0008006" key="3">
    <source>
        <dbReference type="Google" id="ProtNLM"/>
    </source>
</evidence>
<dbReference type="Pfam" id="PF13155">
    <property type="entry name" value="Toprim_2"/>
    <property type="match status" value="1"/>
</dbReference>
<dbReference type="OrthoDB" id="1022712at2"/>
<accession>A0A1H3XXA9</accession>